<protein>
    <submittedName>
        <fullName evidence="1">Uncharacterized protein</fullName>
    </submittedName>
</protein>
<reference evidence="2" key="1">
    <citation type="journal article" date="2021" name="BMC Genomics">
        <title>Chromosome-level genome assembly and manually-curated proteome of model necrotroph Parastagonospora nodorum Sn15 reveals a genome-wide trove of candidate effector homologs, and redundancy of virulence-related functions within an accessory chromosome.</title>
        <authorList>
            <person name="Bertazzoni S."/>
            <person name="Jones D.A.B."/>
            <person name="Phan H.T."/>
            <person name="Tan K.-C."/>
            <person name="Hane J.K."/>
        </authorList>
    </citation>
    <scope>NUCLEOTIDE SEQUENCE [LARGE SCALE GENOMIC DNA]</scope>
    <source>
        <strain evidence="2">SN15 / ATCC MYA-4574 / FGSC 10173)</strain>
    </source>
</reference>
<evidence type="ECO:0000313" key="2">
    <source>
        <dbReference type="Proteomes" id="UP000663193"/>
    </source>
</evidence>
<sequence>MARHLVNSTCMHLMQGELLTCANLIFLDGWYRGVKQKPGACDHHWFTTRQRQNSCPLCTYADIL</sequence>
<accession>A0A7U2F8T7</accession>
<keyword evidence="2" id="KW-1185">Reference proteome</keyword>
<dbReference type="AlphaFoldDB" id="A0A7U2F8T7"/>
<organism evidence="1 2">
    <name type="scientific">Phaeosphaeria nodorum (strain SN15 / ATCC MYA-4574 / FGSC 10173)</name>
    <name type="common">Glume blotch fungus</name>
    <name type="synonym">Parastagonospora nodorum</name>
    <dbReference type="NCBI Taxonomy" id="321614"/>
    <lineage>
        <taxon>Eukaryota</taxon>
        <taxon>Fungi</taxon>
        <taxon>Dikarya</taxon>
        <taxon>Ascomycota</taxon>
        <taxon>Pezizomycotina</taxon>
        <taxon>Dothideomycetes</taxon>
        <taxon>Pleosporomycetidae</taxon>
        <taxon>Pleosporales</taxon>
        <taxon>Pleosporineae</taxon>
        <taxon>Phaeosphaeriaceae</taxon>
        <taxon>Parastagonospora</taxon>
    </lineage>
</organism>
<dbReference type="Proteomes" id="UP000663193">
    <property type="component" value="Chromosome 11"/>
</dbReference>
<proteinExistence type="predicted"/>
<name>A0A7U2F8T7_PHANO</name>
<gene>
    <name evidence="1" type="ORF">JI435_415890</name>
</gene>
<dbReference type="VEuPathDB" id="FungiDB:JI435_415890"/>
<evidence type="ECO:0000313" key="1">
    <source>
        <dbReference type="EMBL" id="QRD00854.1"/>
    </source>
</evidence>
<dbReference type="EMBL" id="CP069033">
    <property type="protein sequence ID" value="QRD00854.1"/>
    <property type="molecule type" value="Genomic_DNA"/>
</dbReference>